<dbReference type="Pfam" id="PF10127">
    <property type="entry name" value="RlaP"/>
    <property type="match status" value="1"/>
</dbReference>
<dbReference type="EMBL" id="JAUSVS010000004">
    <property type="protein sequence ID" value="MDQ0464732.1"/>
    <property type="molecule type" value="Genomic_DNA"/>
</dbReference>
<proteinExistence type="predicted"/>
<name>A0ABU0IUV0_9CAUL</name>
<gene>
    <name evidence="1" type="ORF">QO010_002516</name>
</gene>
<sequence>MILDFNPDAAVGPEQRRDITARLAALAAEEGARVLLCVESGSRAWGFHSPDSDYDIRFLYVRPADAYLALRPPRDVIERPIVGEIDIGGWDLGKALRLMARGNAIVGEWLTSPIVYAEAPGFREAFTPLVQAWRGSFGDVAHYYGLARRQWGSFIENRDEVKLKKYFYVLRPAITLDWLRRRPGEPAPMNLPALVEGLDLPAATAEALQALREAKQAAGEGVGIGPRVPALDAYVGEVLGWAHGARRRGPDAESEGLWARSDAMFRDWVRLAG</sequence>
<evidence type="ECO:0000313" key="2">
    <source>
        <dbReference type="Proteomes" id="UP001228905"/>
    </source>
</evidence>
<dbReference type="PANTHER" id="PTHR34817:SF2">
    <property type="entry name" value="NUCLEOTIDYLTRANSFERASE"/>
    <property type="match status" value="1"/>
</dbReference>
<dbReference type="PANTHER" id="PTHR34817">
    <property type="entry name" value="NUCLEOTIDYLTRANSFERASE"/>
    <property type="match status" value="1"/>
</dbReference>
<organism evidence="1 2">
    <name type="scientific">Caulobacter ginsengisoli</name>
    <dbReference type="NCBI Taxonomy" id="400775"/>
    <lineage>
        <taxon>Bacteria</taxon>
        <taxon>Pseudomonadati</taxon>
        <taxon>Pseudomonadota</taxon>
        <taxon>Alphaproteobacteria</taxon>
        <taxon>Caulobacterales</taxon>
        <taxon>Caulobacteraceae</taxon>
        <taxon>Caulobacter</taxon>
    </lineage>
</organism>
<accession>A0ABU0IUV0</accession>
<keyword evidence="2" id="KW-1185">Reference proteome</keyword>
<dbReference type="RefSeq" id="WP_307349604.1">
    <property type="nucleotide sequence ID" value="NZ_JAUSVS010000004.1"/>
</dbReference>
<protein>
    <submittedName>
        <fullName evidence="1">Nucleotidyltransferase</fullName>
    </submittedName>
</protein>
<comment type="caution">
    <text evidence="1">The sequence shown here is derived from an EMBL/GenBank/DDBJ whole genome shotgun (WGS) entry which is preliminary data.</text>
</comment>
<evidence type="ECO:0000313" key="1">
    <source>
        <dbReference type="EMBL" id="MDQ0464732.1"/>
    </source>
</evidence>
<reference evidence="1 2" key="1">
    <citation type="submission" date="2023-07" db="EMBL/GenBank/DDBJ databases">
        <title>Genomic Encyclopedia of Type Strains, Phase IV (KMG-IV): sequencing the most valuable type-strain genomes for metagenomic binning, comparative biology and taxonomic classification.</title>
        <authorList>
            <person name="Goeker M."/>
        </authorList>
    </citation>
    <scope>NUCLEOTIDE SEQUENCE [LARGE SCALE GENOMIC DNA]</scope>
    <source>
        <strain evidence="1 2">DSM 18695</strain>
    </source>
</reference>
<dbReference type="Proteomes" id="UP001228905">
    <property type="component" value="Unassembled WGS sequence"/>
</dbReference>
<dbReference type="InterPro" id="IPR018775">
    <property type="entry name" value="RlaP"/>
</dbReference>